<evidence type="ECO:0000259" key="4">
    <source>
        <dbReference type="PROSITE" id="PS50887"/>
    </source>
</evidence>
<dbReference type="NCBIfam" id="TIGR00254">
    <property type="entry name" value="GGDEF"/>
    <property type="match status" value="1"/>
</dbReference>
<dbReference type="PANTHER" id="PTHR44757:SF2">
    <property type="entry name" value="BIOFILM ARCHITECTURE MAINTENANCE PROTEIN MBAA"/>
    <property type="match status" value="1"/>
</dbReference>
<dbReference type="InterPro" id="IPR001633">
    <property type="entry name" value="EAL_dom"/>
</dbReference>
<dbReference type="SMART" id="SM00267">
    <property type="entry name" value="GGDEF"/>
    <property type="match status" value="1"/>
</dbReference>
<dbReference type="Pfam" id="PF00072">
    <property type="entry name" value="Response_reg"/>
    <property type="match status" value="1"/>
</dbReference>
<dbReference type="SUPFAM" id="SSF141868">
    <property type="entry name" value="EAL domain-like"/>
    <property type="match status" value="1"/>
</dbReference>
<reference evidence="6" key="1">
    <citation type="journal article" date="2019" name="Int. J. Syst. Evol. Microbiol.">
        <title>The Global Catalogue of Microorganisms (GCM) 10K type strain sequencing project: providing services to taxonomists for standard genome sequencing and annotation.</title>
        <authorList>
            <consortium name="The Broad Institute Genomics Platform"/>
            <consortium name="The Broad Institute Genome Sequencing Center for Infectious Disease"/>
            <person name="Wu L."/>
            <person name="Ma J."/>
        </authorList>
    </citation>
    <scope>NUCLEOTIDE SEQUENCE [LARGE SCALE GENOMIC DNA]</scope>
    <source>
        <strain evidence="6">JCM 32306</strain>
    </source>
</reference>
<dbReference type="InterPro" id="IPR043128">
    <property type="entry name" value="Rev_trsase/Diguanyl_cyclase"/>
</dbReference>
<dbReference type="CDD" id="cd01948">
    <property type="entry name" value="EAL"/>
    <property type="match status" value="1"/>
</dbReference>
<dbReference type="SMART" id="SM00052">
    <property type="entry name" value="EAL"/>
    <property type="match status" value="1"/>
</dbReference>
<comment type="caution">
    <text evidence="5">The sequence shown here is derived from an EMBL/GenBank/DDBJ whole genome shotgun (WGS) entry which is preliminary data.</text>
</comment>
<dbReference type="PANTHER" id="PTHR44757">
    <property type="entry name" value="DIGUANYLATE CYCLASE DGCP"/>
    <property type="match status" value="1"/>
</dbReference>
<dbReference type="InterPro" id="IPR001789">
    <property type="entry name" value="Sig_transdc_resp-reg_receiver"/>
</dbReference>
<organism evidence="5 6">
    <name type="scientific">Shewanella litoralis</name>
    <dbReference type="NCBI Taxonomy" id="2282700"/>
    <lineage>
        <taxon>Bacteria</taxon>
        <taxon>Pseudomonadati</taxon>
        <taxon>Pseudomonadota</taxon>
        <taxon>Gammaproteobacteria</taxon>
        <taxon>Alteromonadales</taxon>
        <taxon>Shewanellaceae</taxon>
        <taxon>Shewanella</taxon>
    </lineage>
</organism>
<keyword evidence="1" id="KW-0597">Phosphoprotein</keyword>
<dbReference type="Pfam" id="PF00990">
    <property type="entry name" value="GGDEF"/>
    <property type="match status" value="1"/>
</dbReference>
<dbReference type="Gene3D" id="3.40.50.2300">
    <property type="match status" value="1"/>
</dbReference>
<feature type="modified residue" description="4-aspartylphosphate" evidence="1">
    <location>
        <position position="66"/>
    </location>
</feature>
<name>A0ABQ2RJ85_9GAMM</name>
<keyword evidence="6" id="KW-1185">Reference proteome</keyword>
<dbReference type="EMBL" id="BMQX01000049">
    <property type="protein sequence ID" value="GGQ35191.1"/>
    <property type="molecule type" value="Genomic_DNA"/>
</dbReference>
<evidence type="ECO:0000259" key="3">
    <source>
        <dbReference type="PROSITE" id="PS50883"/>
    </source>
</evidence>
<dbReference type="SUPFAM" id="SSF55073">
    <property type="entry name" value="Nucleotide cyclase"/>
    <property type="match status" value="1"/>
</dbReference>
<dbReference type="InterPro" id="IPR000160">
    <property type="entry name" value="GGDEF_dom"/>
</dbReference>
<dbReference type="Pfam" id="PF00563">
    <property type="entry name" value="EAL"/>
    <property type="match status" value="1"/>
</dbReference>
<feature type="domain" description="EAL" evidence="3">
    <location>
        <begin position="325"/>
        <end position="581"/>
    </location>
</feature>
<dbReference type="InterPro" id="IPR011006">
    <property type="entry name" value="CheY-like_superfamily"/>
</dbReference>
<evidence type="ECO:0000313" key="6">
    <source>
        <dbReference type="Proteomes" id="UP000619118"/>
    </source>
</evidence>
<dbReference type="PROSITE" id="PS50110">
    <property type="entry name" value="RESPONSE_REGULATORY"/>
    <property type="match status" value="1"/>
</dbReference>
<feature type="domain" description="Response regulatory" evidence="2">
    <location>
        <begin position="15"/>
        <end position="132"/>
    </location>
</feature>
<dbReference type="CDD" id="cd01949">
    <property type="entry name" value="GGDEF"/>
    <property type="match status" value="1"/>
</dbReference>
<dbReference type="RefSeq" id="WP_160056847.1">
    <property type="nucleotide sequence ID" value="NZ_BMQX01000049.1"/>
</dbReference>
<proteinExistence type="predicted"/>
<dbReference type="CDD" id="cd00156">
    <property type="entry name" value="REC"/>
    <property type="match status" value="1"/>
</dbReference>
<dbReference type="InterPro" id="IPR029787">
    <property type="entry name" value="Nucleotide_cyclase"/>
</dbReference>
<dbReference type="Proteomes" id="UP000619118">
    <property type="component" value="Unassembled WGS sequence"/>
</dbReference>
<feature type="domain" description="GGDEF" evidence="4">
    <location>
        <begin position="183"/>
        <end position="316"/>
    </location>
</feature>
<evidence type="ECO:0000256" key="1">
    <source>
        <dbReference type="PROSITE-ProRule" id="PRU00169"/>
    </source>
</evidence>
<gene>
    <name evidence="5" type="ORF">GCM10009411_38190</name>
</gene>
<dbReference type="Gene3D" id="3.20.20.450">
    <property type="entry name" value="EAL domain"/>
    <property type="match status" value="1"/>
</dbReference>
<dbReference type="SMART" id="SM00448">
    <property type="entry name" value="REC"/>
    <property type="match status" value="1"/>
</dbReference>
<accession>A0ABQ2RJ85</accession>
<dbReference type="PROSITE" id="PS50883">
    <property type="entry name" value="EAL"/>
    <property type="match status" value="1"/>
</dbReference>
<dbReference type="InterPro" id="IPR052155">
    <property type="entry name" value="Biofilm_reg_signaling"/>
</dbReference>
<dbReference type="Gene3D" id="3.30.70.270">
    <property type="match status" value="1"/>
</dbReference>
<evidence type="ECO:0000259" key="2">
    <source>
        <dbReference type="PROSITE" id="PS50110"/>
    </source>
</evidence>
<evidence type="ECO:0000313" key="5">
    <source>
        <dbReference type="EMBL" id="GGQ35191.1"/>
    </source>
</evidence>
<sequence length="581" mass="65296">MNNTNTAANLEQPITLLIIDDDSVDRKSIRRALMSSHRPIFIIEAQTGEEGIHQYDNNMVDVLLIDYRLPDIDGLALIKKLLIRKKNDATIIMVSQHEDEILSLNALNVGAHDFILKTEVNAERLNRTIRQAQHRQFLEGVVREKNNALEWLAKRDSLTQLINRYTFEKTLKDACDRVLFTSSNIALFFIDLDNFKKVNDFLGHTVGDKLLQTVAARLTSVVSEGDCLARLGGDEFVILAQGINDEKQTKIIANNVIQALSSPLQVGNHCFSVTASIGVSMLGQFADSPETMMKCADIAMYKAKQTGRNKVCLYNGSLHQETQKKALLEQDIHQALALNQFTVHYQPQICARTLKVKGVEALVRWQHPTQGMLSPIMFLELAEELNLIGDIGQWVLHSACHQLKHWQRQYHLNDDLLSMSVNLSTFQLQDINLLSLVSDALASCDLSPSCLELEITESSIIHSPENIVERLNELTQQGVKLSLDDFGTGYSSIKHLHLFPIHSLKVDKSFIAAYKQKKSQDKVLEAMIKFAKYLGLSVIAEGVETAEQLAFCQAQGCDLIQGYYYSKPISAIDFEAKYLIK</sequence>
<protein>
    <submittedName>
        <fullName evidence="5">GGDEF domain-containing response regulator</fullName>
    </submittedName>
</protein>
<dbReference type="PROSITE" id="PS50887">
    <property type="entry name" value="GGDEF"/>
    <property type="match status" value="1"/>
</dbReference>
<dbReference type="InterPro" id="IPR035919">
    <property type="entry name" value="EAL_sf"/>
</dbReference>
<dbReference type="SUPFAM" id="SSF52172">
    <property type="entry name" value="CheY-like"/>
    <property type="match status" value="1"/>
</dbReference>